<comment type="subcellular location">
    <subcellularLocation>
        <location evidence="1">Nucleus</location>
        <location evidence="1">Nucleolus</location>
    </subcellularLocation>
</comment>
<dbReference type="EMBL" id="HBUF01387630">
    <property type="protein sequence ID" value="CAG6732701.1"/>
    <property type="molecule type" value="Transcribed_RNA"/>
</dbReference>
<dbReference type="EMBL" id="HBUF01387631">
    <property type="protein sequence ID" value="CAG6732702.1"/>
    <property type="molecule type" value="Transcribed_RNA"/>
</dbReference>
<keyword evidence="6" id="KW-0175">Coiled coil</keyword>
<dbReference type="FunFam" id="2.130.10.10:FF:001909">
    <property type="entry name" value="WD repeat, SAM and U-box domain-containing protein"/>
    <property type="match status" value="1"/>
</dbReference>
<sequence>MQVSDPNNVKIYNLSAGKSLPEWLSERKRRKLLKTNVDIRRRIELIQDFEMPGVSTSVRVSPDGQYVLATGIYKPRVRCYETDNLSMKFERCFDSEVVTFEVLSEDYSKVVFLQCDRYVEFHSGSGRYYRLRIPKFGRDMKYHAPSTDLFLVGATSDIYRLNLERGQFLQPFLSQGSELNSIAINPVHQLICVGTLEGKVEAWDPRMKLKIGTLDCAFNCISNERDTVLEGFPSITALNFQGPLTLGVGTHTGQILLYDIRADRPLRVKDHMYGLPIRDVRFHENHVLSMDSSVVKIWNKNDGSLFTCIESGEQTQFNNLCHIPDSGMMFIANENKKVLTYYIPSLGPAPKWCGFLDNLTEELEENIMDNVYDDYKFVTRQELEDLGLGHLIGTTLLRAYMHGFFMDVRLYRKAKSVSAPFEFEEFKKKKIREKIEQERTRGVQLNKLPQVNQELALKLMDEKQKAAETDSKKKKKKLQISANLLEDARFQGLFQNPDFQVDTTAEEYRLLTPVLTRLDKQRQKQLRKQLAAQELRPVKEEREGKASSDESSEEEEEEEDEDGQMKEEVNYTTEYLKADNPLMAKFQATLKQHLLAEISKLNDEIIEAERQFETDQAETRTAELELDRVLKLKDGSDKKIEDLKEELNRMKKDGETRREKHEKAKQLCGEEKEKLDEMEKNYQCLLLRTENLSRTAAELEALESKRQSELSIARIESAKSAKEIENLLSNDVKQDILSLMINREINKLERCLAECEDQQKAKHEETRTMAGNLADARADLTSMQKENKKIDEAWNKIVASINVKQREYLDVQEDVRYIN</sequence>
<dbReference type="AlphaFoldDB" id="A0A8D9DXA9"/>
<feature type="coiled-coil region" evidence="6">
    <location>
        <begin position="591"/>
        <end position="695"/>
    </location>
</feature>
<dbReference type="InterPro" id="IPR056550">
    <property type="entry name" value="NOL10_2nd"/>
</dbReference>
<reference evidence="11" key="1">
    <citation type="submission" date="2021-05" db="EMBL/GenBank/DDBJ databases">
        <authorList>
            <person name="Alioto T."/>
            <person name="Alioto T."/>
            <person name="Gomez Garrido J."/>
        </authorList>
    </citation>
    <scope>NUCLEOTIDE SEQUENCE</scope>
</reference>
<feature type="domain" description="Nucleolar protein 10-like second" evidence="9">
    <location>
        <begin position="371"/>
        <end position="418"/>
    </location>
</feature>
<evidence type="ECO:0000313" key="11">
    <source>
        <dbReference type="EMBL" id="CAG6732702.1"/>
    </source>
</evidence>
<keyword evidence="3" id="KW-0853">WD repeat</keyword>
<dbReference type="PANTHER" id="PTHR14927:SF0">
    <property type="entry name" value="NUCLEOLAR PROTEIN 10"/>
    <property type="match status" value="1"/>
</dbReference>
<dbReference type="GO" id="GO:0030686">
    <property type="term" value="C:90S preribosome"/>
    <property type="evidence" value="ECO:0007669"/>
    <property type="project" value="TreeGrafter"/>
</dbReference>
<feature type="coiled-coil region" evidence="6">
    <location>
        <begin position="741"/>
        <end position="793"/>
    </location>
</feature>
<protein>
    <submittedName>
        <fullName evidence="11">Nucleolar protein 10</fullName>
    </submittedName>
</protein>
<keyword evidence="5" id="KW-0539">Nucleus</keyword>
<comment type="similarity">
    <text evidence="2">Belongs to the WD repeat NOL10/ENP2 family.</text>
</comment>
<evidence type="ECO:0000256" key="2">
    <source>
        <dbReference type="ARBA" id="ARBA00005264"/>
    </source>
</evidence>
<dbReference type="Pfam" id="PF23097">
    <property type="entry name" value="NOL10_2nd"/>
    <property type="match status" value="1"/>
</dbReference>
<organism evidence="11">
    <name type="scientific">Cacopsylla melanoneura</name>
    <dbReference type="NCBI Taxonomy" id="428564"/>
    <lineage>
        <taxon>Eukaryota</taxon>
        <taxon>Metazoa</taxon>
        <taxon>Ecdysozoa</taxon>
        <taxon>Arthropoda</taxon>
        <taxon>Hexapoda</taxon>
        <taxon>Insecta</taxon>
        <taxon>Pterygota</taxon>
        <taxon>Neoptera</taxon>
        <taxon>Paraneoptera</taxon>
        <taxon>Hemiptera</taxon>
        <taxon>Sternorrhyncha</taxon>
        <taxon>Psylloidea</taxon>
        <taxon>Psyllidae</taxon>
        <taxon>Psyllinae</taxon>
        <taxon>Cacopsylla</taxon>
    </lineage>
</organism>
<dbReference type="GO" id="GO:0032040">
    <property type="term" value="C:small-subunit processome"/>
    <property type="evidence" value="ECO:0007669"/>
    <property type="project" value="TreeGrafter"/>
</dbReference>
<evidence type="ECO:0000256" key="7">
    <source>
        <dbReference type="SAM" id="MobiDB-lite"/>
    </source>
</evidence>
<feature type="compositionally biased region" description="Acidic residues" evidence="7">
    <location>
        <begin position="550"/>
        <end position="562"/>
    </location>
</feature>
<evidence type="ECO:0000259" key="9">
    <source>
        <dbReference type="Pfam" id="PF23097"/>
    </source>
</evidence>
<dbReference type="InterPro" id="IPR015943">
    <property type="entry name" value="WD40/YVTN_repeat-like_dom_sf"/>
</dbReference>
<feature type="domain" description="Nucleolar protein 10-like N-terminal" evidence="10">
    <location>
        <begin position="1"/>
        <end position="368"/>
    </location>
</feature>
<dbReference type="PANTHER" id="PTHR14927">
    <property type="entry name" value="NUCLEOLAR PROTEIN 10"/>
    <property type="match status" value="1"/>
</dbReference>
<keyword evidence="4" id="KW-0677">Repeat</keyword>
<dbReference type="Gene3D" id="2.130.10.10">
    <property type="entry name" value="YVTN repeat-like/Quinoprotein amine dehydrogenase"/>
    <property type="match status" value="1"/>
</dbReference>
<evidence type="ECO:0000256" key="4">
    <source>
        <dbReference type="ARBA" id="ARBA00022737"/>
    </source>
</evidence>
<evidence type="ECO:0000256" key="6">
    <source>
        <dbReference type="SAM" id="Coils"/>
    </source>
</evidence>
<dbReference type="InterPro" id="IPR036322">
    <property type="entry name" value="WD40_repeat_dom_sf"/>
</dbReference>
<name>A0A8D9DXA9_9HEMI</name>
<dbReference type="InterPro" id="IPR012580">
    <property type="entry name" value="NUC153"/>
</dbReference>
<dbReference type="GO" id="GO:0000462">
    <property type="term" value="P:maturation of SSU-rRNA from tricistronic rRNA transcript (SSU-rRNA, 5.8S rRNA, LSU-rRNA)"/>
    <property type="evidence" value="ECO:0007669"/>
    <property type="project" value="TreeGrafter"/>
</dbReference>
<evidence type="ECO:0000259" key="8">
    <source>
        <dbReference type="Pfam" id="PF08159"/>
    </source>
</evidence>
<feature type="domain" description="NUC153" evidence="8">
    <location>
        <begin position="487"/>
        <end position="514"/>
    </location>
</feature>
<evidence type="ECO:0000256" key="1">
    <source>
        <dbReference type="ARBA" id="ARBA00004604"/>
    </source>
</evidence>
<evidence type="ECO:0000256" key="5">
    <source>
        <dbReference type="ARBA" id="ARBA00023242"/>
    </source>
</evidence>
<proteinExistence type="inferred from homology"/>
<evidence type="ECO:0000256" key="3">
    <source>
        <dbReference type="ARBA" id="ARBA00022574"/>
    </source>
</evidence>
<feature type="region of interest" description="Disordered" evidence="7">
    <location>
        <begin position="526"/>
        <end position="566"/>
    </location>
</feature>
<dbReference type="Pfam" id="PF08159">
    <property type="entry name" value="NUC153"/>
    <property type="match status" value="1"/>
</dbReference>
<dbReference type="InterPro" id="IPR056551">
    <property type="entry name" value="Beta-prop_NOL10_N"/>
</dbReference>
<feature type="compositionally biased region" description="Basic and acidic residues" evidence="7">
    <location>
        <begin position="536"/>
        <end position="548"/>
    </location>
</feature>
<dbReference type="Pfam" id="PF23098">
    <property type="entry name" value="Beta-prop_NOL10_N"/>
    <property type="match status" value="1"/>
</dbReference>
<accession>A0A8D9DXA9</accession>
<evidence type="ECO:0000259" key="10">
    <source>
        <dbReference type="Pfam" id="PF23098"/>
    </source>
</evidence>
<dbReference type="InterPro" id="IPR040382">
    <property type="entry name" value="NOL10/Enp2"/>
</dbReference>
<dbReference type="SUPFAM" id="SSF50978">
    <property type="entry name" value="WD40 repeat-like"/>
    <property type="match status" value="1"/>
</dbReference>